<evidence type="ECO:0000313" key="1">
    <source>
        <dbReference type="Proteomes" id="UP000095283"/>
    </source>
</evidence>
<evidence type="ECO:0000313" key="2">
    <source>
        <dbReference type="WBParaSite" id="Hba_18538"/>
    </source>
</evidence>
<reference evidence="2" key="1">
    <citation type="submission" date="2016-11" db="UniProtKB">
        <authorList>
            <consortium name="WormBaseParasite"/>
        </authorList>
    </citation>
    <scope>IDENTIFICATION</scope>
</reference>
<name>A0A1I7XM10_HETBA</name>
<dbReference type="WBParaSite" id="Hba_18538">
    <property type="protein sequence ID" value="Hba_18538"/>
    <property type="gene ID" value="Hba_18538"/>
</dbReference>
<accession>A0A1I7XM10</accession>
<protein>
    <submittedName>
        <fullName evidence="2">Uncharacterized protein</fullName>
    </submittedName>
</protein>
<keyword evidence="1" id="KW-1185">Reference proteome</keyword>
<dbReference type="Proteomes" id="UP000095283">
    <property type="component" value="Unplaced"/>
</dbReference>
<organism evidence="1 2">
    <name type="scientific">Heterorhabditis bacteriophora</name>
    <name type="common">Entomopathogenic nematode worm</name>
    <dbReference type="NCBI Taxonomy" id="37862"/>
    <lineage>
        <taxon>Eukaryota</taxon>
        <taxon>Metazoa</taxon>
        <taxon>Ecdysozoa</taxon>
        <taxon>Nematoda</taxon>
        <taxon>Chromadorea</taxon>
        <taxon>Rhabditida</taxon>
        <taxon>Rhabditina</taxon>
        <taxon>Rhabditomorpha</taxon>
        <taxon>Strongyloidea</taxon>
        <taxon>Heterorhabditidae</taxon>
        <taxon>Heterorhabditis</taxon>
    </lineage>
</organism>
<proteinExistence type="predicted"/>
<sequence length="242" mass="29099">MYTYSNKQFFLFFYFYTISYSFSRTRIPNFENWQTQLDDSVMVESGQMTLEVDKLTILINSTYEIIQDIDLNSTTHNTSEPNTTYRKVAHRFRKLVFNISLQYYGKQMCLDTVAVHQCAESSLLVKNMLSWKKLEVEISYIWQTAQMKQHETSQFCILKTLKEHFLMTYEKEAPKIYSKHIEFFRKPDEMFRNKIHIILFYSNERIFVFQRHLYLLETVLYQEKRSHGLTNNCAQYVVVSTC</sequence>
<dbReference type="AlphaFoldDB" id="A0A1I7XM10"/>